<comment type="caution">
    <text evidence="1">The sequence shown here is derived from an EMBL/GenBank/DDBJ whole genome shotgun (WGS) entry which is preliminary data.</text>
</comment>
<organism evidence="1 2">
    <name type="scientific">Neophaeococcomyces mojaviensis</name>
    <dbReference type="NCBI Taxonomy" id="3383035"/>
    <lineage>
        <taxon>Eukaryota</taxon>
        <taxon>Fungi</taxon>
        <taxon>Dikarya</taxon>
        <taxon>Ascomycota</taxon>
        <taxon>Pezizomycotina</taxon>
        <taxon>Eurotiomycetes</taxon>
        <taxon>Chaetothyriomycetidae</taxon>
        <taxon>Chaetothyriales</taxon>
        <taxon>Chaetothyriales incertae sedis</taxon>
        <taxon>Neophaeococcomyces</taxon>
    </lineage>
</organism>
<gene>
    <name evidence="1" type="primary">TVP18</name>
    <name evidence="1" type="ORF">H2198_002723</name>
</gene>
<evidence type="ECO:0000313" key="1">
    <source>
        <dbReference type="EMBL" id="KAJ9660217.1"/>
    </source>
</evidence>
<keyword evidence="2" id="KW-1185">Reference proteome</keyword>
<dbReference type="Proteomes" id="UP001172386">
    <property type="component" value="Unassembled WGS sequence"/>
</dbReference>
<proteinExistence type="predicted"/>
<reference evidence="1" key="1">
    <citation type="submission" date="2022-10" db="EMBL/GenBank/DDBJ databases">
        <title>Culturing micro-colonial fungi from biological soil crusts in the Mojave desert and describing Neophaeococcomyces mojavensis, and introducing the new genera and species Taxawa tesnikishii.</title>
        <authorList>
            <person name="Kurbessoian T."/>
            <person name="Stajich J.E."/>
        </authorList>
    </citation>
    <scope>NUCLEOTIDE SEQUENCE</scope>
    <source>
        <strain evidence="1">JES_112</strain>
    </source>
</reference>
<name>A0ACC3ADZ2_9EURO</name>
<protein>
    <submittedName>
        <fullName evidence="1">Golgi apparatus membrane protein tvp18</fullName>
    </submittedName>
</protein>
<sequence length="149" mass="16151">MSAFSEELKLRNFSLYAQWLGILSILLGLALGIANIFHFNLLILWSIILLACALVLIFVEIPLLLRICPTSAKFDALIRKITTNYMRAGMYAGMGIFQILSAIYDPSSLIAAGVVMLATATCYAIAAFKNQDFVASKALGGQGVAQMIV</sequence>
<accession>A0ACC3ADZ2</accession>
<evidence type="ECO:0000313" key="2">
    <source>
        <dbReference type="Proteomes" id="UP001172386"/>
    </source>
</evidence>
<dbReference type="EMBL" id="JAPDRQ010000033">
    <property type="protein sequence ID" value="KAJ9660217.1"/>
    <property type="molecule type" value="Genomic_DNA"/>
</dbReference>